<dbReference type="InterPro" id="IPR036527">
    <property type="entry name" value="SCP2_sterol-bd_dom_sf"/>
</dbReference>
<sequence>MTDTDLIQDIDASLEQSDDELEDDLPELLGRMEGQTEDLVREYPETFGRVVARMETMDIASFVSENPETADQFQELLWAGMNVLVESSPEVKESIDDDITVTFEADDCPMAGHLEVDGTEQTMTGGAGTLDDPMLEITGPADTLVGLIVGRVDPIQGFMQQQYQMDGPVHKGTRLAPIMNSLSDQVPASAES</sequence>
<dbReference type="RefSeq" id="WP_006824760.1">
    <property type="nucleotide sequence ID" value="NZ_AOIL01000013.1"/>
</dbReference>
<dbReference type="Pfam" id="PF02036">
    <property type="entry name" value="SCP2"/>
    <property type="match status" value="1"/>
</dbReference>
<keyword evidence="3" id="KW-1185">Reference proteome</keyword>
<gene>
    <name evidence="2" type="ORF">C484_04545</name>
</gene>
<evidence type="ECO:0000259" key="1">
    <source>
        <dbReference type="Pfam" id="PF02036"/>
    </source>
</evidence>
<organism evidence="2 3">
    <name type="scientific">Natrialba taiwanensis DSM 12281</name>
    <dbReference type="NCBI Taxonomy" id="1230458"/>
    <lineage>
        <taxon>Archaea</taxon>
        <taxon>Methanobacteriati</taxon>
        <taxon>Methanobacteriota</taxon>
        <taxon>Stenosarchaea group</taxon>
        <taxon>Halobacteria</taxon>
        <taxon>Halobacteriales</taxon>
        <taxon>Natrialbaceae</taxon>
        <taxon>Natrialba</taxon>
    </lineage>
</organism>
<protein>
    <recommendedName>
        <fullName evidence="1">SCP2 domain-containing protein</fullName>
    </recommendedName>
</protein>
<dbReference type="Gene3D" id="3.30.1050.10">
    <property type="entry name" value="SCP2 sterol-binding domain"/>
    <property type="match status" value="1"/>
</dbReference>
<comment type="caution">
    <text evidence="2">The sequence shown here is derived from an EMBL/GenBank/DDBJ whole genome shotgun (WGS) entry which is preliminary data.</text>
</comment>
<proteinExistence type="predicted"/>
<evidence type="ECO:0000313" key="2">
    <source>
        <dbReference type="EMBL" id="ELY95528.1"/>
    </source>
</evidence>
<feature type="domain" description="SCP2" evidence="1">
    <location>
        <begin position="114"/>
        <end position="179"/>
    </location>
</feature>
<dbReference type="InterPro" id="IPR003033">
    <property type="entry name" value="SCP2_sterol-bd_dom"/>
</dbReference>
<dbReference type="STRING" id="1230458.C484_04545"/>
<reference evidence="2 3" key="1">
    <citation type="journal article" date="2014" name="PLoS Genet.">
        <title>Phylogenetically driven sequencing of extremely halophilic archaea reveals strategies for static and dynamic osmo-response.</title>
        <authorList>
            <person name="Becker E.A."/>
            <person name="Seitzer P.M."/>
            <person name="Tritt A."/>
            <person name="Larsen D."/>
            <person name="Krusor M."/>
            <person name="Yao A.I."/>
            <person name="Wu D."/>
            <person name="Madern D."/>
            <person name="Eisen J.A."/>
            <person name="Darling A.E."/>
            <person name="Facciotti M.T."/>
        </authorList>
    </citation>
    <scope>NUCLEOTIDE SEQUENCE [LARGE SCALE GENOMIC DNA]</scope>
    <source>
        <strain evidence="2 3">DSM 12281</strain>
    </source>
</reference>
<dbReference type="SUPFAM" id="SSF55718">
    <property type="entry name" value="SCP-like"/>
    <property type="match status" value="1"/>
</dbReference>
<evidence type="ECO:0000313" key="3">
    <source>
        <dbReference type="Proteomes" id="UP000011648"/>
    </source>
</evidence>
<dbReference type="OrthoDB" id="45964at2157"/>
<dbReference type="PATRIC" id="fig|1230458.4.peg.918"/>
<accession>M0ADX5</accession>
<name>M0ADX5_9EURY</name>
<dbReference type="Proteomes" id="UP000011648">
    <property type="component" value="Unassembled WGS sequence"/>
</dbReference>
<dbReference type="AlphaFoldDB" id="M0ADX5"/>
<dbReference type="EMBL" id="AOIL01000013">
    <property type="protein sequence ID" value="ELY95528.1"/>
    <property type="molecule type" value="Genomic_DNA"/>
</dbReference>